<comment type="caution">
    <text evidence="1">The sequence shown here is derived from an EMBL/GenBank/DDBJ whole genome shotgun (WGS) entry which is preliminary data.</text>
</comment>
<organism evidence="1 2">
    <name type="scientific">Maribacter chungangensis</name>
    <dbReference type="NCBI Taxonomy" id="1069117"/>
    <lineage>
        <taxon>Bacteria</taxon>
        <taxon>Pseudomonadati</taxon>
        <taxon>Bacteroidota</taxon>
        <taxon>Flavobacteriia</taxon>
        <taxon>Flavobacteriales</taxon>
        <taxon>Flavobacteriaceae</taxon>
        <taxon>Maribacter</taxon>
    </lineage>
</organism>
<dbReference type="Gene3D" id="3.40.50.1820">
    <property type="entry name" value="alpha/beta hydrolase"/>
    <property type="match status" value="1"/>
</dbReference>
<reference evidence="2" key="1">
    <citation type="journal article" date="2019" name="Int. J. Syst. Evol. Microbiol.">
        <title>The Global Catalogue of Microorganisms (GCM) 10K type strain sequencing project: providing services to taxonomists for standard genome sequencing and annotation.</title>
        <authorList>
            <consortium name="The Broad Institute Genomics Platform"/>
            <consortium name="The Broad Institute Genome Sequencing Center for Infectious Disease"/>
            <person name="Wu L."/>
            <person name="Ma J."/>
        </authorList>
    </citation>
    <scope>NUCLEOTIDE SEQUENCE [LARGE SCALE GENOMIC DNA]</scope>
    <source>
        <strain evidence="2">CCUG 61948</strain>
    </source>
</reference>
<proteinExistence type="predicted"/>
<dbReference type="Proteomes" id="UP001597012">
    <property type="component" value="Unassembled WGS sequence"/>
</dbReference>
<sequence>MITNQKKFDVIYVFDAQAREMFNVVHSTIQFLDGQEYAFIVVGIESPFNEEPLQHRNIDLLPKPKTSEVIKKIR</sequence>
<evidence type="ECO:0000313" key="2">
    <source>
        <dbReference type="Proteomes" id="UP001597012"/>
    </source>
</evidence>
<evidence type="ECO:0000313" key="1">
    <source>
        <dbReference type="EMBL" id="MFD0796846.1"/>
    </source>
</evidence>
<gene>
    <name evidence="1" type="ORF">ACFQZJ_05200</name>
</gene>
<dbReference type="EMBL" id="JBHTHY010000003">
    <property type="protein sequence ID" value="MFD0796846.1"/>
    <property type="molecule type" value="Genomic_DNA"/>
</dbReference>
<dbReference type="RefSeq" id="WP_379932790.1">
    <property type="nucleotide sequence ID" value="NZ_JBHTHY010000003.1"/>
</dbReference>
<accession>A0ABW3B1Y4</accession>
<protein>
    <submittedName>
        <fullName evidence="1">Uncharacterized protein</fullName>
    </submittedName>
</protein>
<name>A0ABW3B1Y4_9FLAO</name>
<keyword evidence="2" id="KW-1185">Reference proteome</keyword>
<dbReference type="InterPro" id="IPR029058">
    <property type="entry name" value="AB_hydrolase_fold"/>
</dbReference>